<dbReference type="CDD" id="cd03397">
    <property type="entry name" value="PAP2_acid_phosphatase"/>
    <property type="match status" value="1"/>
</dbReference>
<dbReference type="PRINTS" id="PR00483">
    <property type="entry name" value="BACPHPHTASE"/>
</dbReference>
<dbReference type="InterPro" id="IPR001011">
    <property type="entry name" value="Acid_Pase_classA_bac"/>
</dbReference>
<dbReference type="InterPro" id="IPR000326">
    <property type="entry name" value="PAP2/HPO"/>
</dbReference>
<evidence type="ECO:0000256" key="1">
    <source>
        <dbReference type="PIRNR" id="PIRNR000897"/>
    </source>
</evidence>
<evidence type="ECO:0000313" key="5">
    <source>
        <dbReference type="Proteomes" id="UP000549250"/>
    </source>
</evidence>
<organism evidence="4 5">
    <name type="scientific">Azomonas macrocytogenes</name>
    <name type="common">Azotobacter macrocytogenes</name>
    <dbReference type="NCBI Taxonomy" id="69962"/>
    <lineage>
        <taxon>Bacteria</taxon>
        <taxon>Pseudomonadati</taxon>
        <taxon>Pseudomonadota</taxon>
        <taxon>Gammaproteobacteria</taxon>
        <taxon>Pseudomonadales</taxon>
        <taxon>Pseudomonadaceae</taxon>
        <taxon>Azomonas</taxon>
    </lineage>
</organism>
<name>A0A839T2N3_AZOMA</name>
<accession>A0A839T2N3</accession>
<comment type="catalytic activity">
    <reaction evidence="1">
        <text>a phosphate monoester + H2O = an alcohol + phosphate</text>
        <dbReference type="Rhea" id="RHEA:15017"/>
        <dbReference type="ChEBI" id="CHEBI:15377"/>
        <dbReference type="ChEBI" id="CHEBI:30879"/>
        <dbReference type="ChEBI" id="CHEBI:43474"/>
        <dbReference type="ChEBI" id="CHEBI:67140"/>
        <dbReference type="EC" id="3.1.3.2"/>
    </reaction>
</comment>
<protein>
    <recommendedName>
        <fullName evidence="1">Acid phosphatase</fullName>
        <ecNumber evidence="1">3.1.3.2</ecNumber>
    </recommendedName>
</protein>
<comment type="similarity">
    <text evidence="1">Belongs to the class A bacterial acid phosphatase family.</text>
</comment>
<reference evidence="4 5" key="1">
    <citation type="submission" date="2020-08" db="EMBL/GenBank/DDBJ databases">
        <title>Genomic Encyclopedia of Type Strains, Phase III (KMG-III): the genomes of soil and plant-associated and newly described type strains.</title>
        <authorList>
            <person name="Whitman W."/>
        </authorList>
    </citation>
    <scope>NUCLEOTIDE SEQUENCE [LARGE SCALE GENOMIC DNA]</scope>
    <source>
        <strain evidence="4 5">CECT 4462</strain>
    </source>
</reference>
<dbReference type="InterPro" id="IPR036938">
    <property type="entry name" value="PAP2/HPO_sf"/>
</dbReference>
<evidence type="ECO:0000313" key="4">
    <source>
        <dbReference type="EMBL" id="MBB3101973.1"/>
    </source>
</evidence>
<evidence type="ECO:0000259" key="3">
    <source>
        <dbReference type="SMART" id="SM00014"/>
    </source>
</evidence>
<keyword evidence="2" id="KW-0732">Signal</keyword>
<proteinExistence type="inferred from homology"/>
<keyword evidence="1 4" id="KW-0378">Hydrolase</keyword>
<evidence type="ECO:0000256" key="2">
    <source>
        <dbReference type="SAM" id="SignalP"/>
    </source>
</evidence>
<feature type="signal peptide" evidence="2">
    <location>
        <begin position="1"/>
        <end position="29"/>
    </location>
</feature>
<sequence>MKNARVRQKASAHLIAALLLSLGSTWLQAADSQPYPAIEKLDLAQLLPSPPPLNSPEQAGEVAAILAAQQAANPARLKQAEADAKGSVFDMFGAPLGAKFTPTNLPKTAELFARLGASEAAVVGPAQKVFDRTRPFLADNRVNVLVAAAMMPPDAASKIEGAMPKSGSWPSGRSTRVTASGIVLAALLPERQAAIWKRADEYAQSRVVAGMHYPSDLEAGRRAGTALAAILFTDPVFQADFAQAKTELQATLTP</sequence>
<dbReference type="PIRSF" id="PIRSF000897">
    <property type="entry name" value="Acid_Ptase_ClsA"/>
    <property type="match status" value="1"/>
</dbReference>
<dbReference type="EC" id="3.1.3.2" evidence="1"/>
<dbReference type="SUPFAM" id="SSF48317">
    <property type="entry name" value="Acid phosphatase/Vanadium-dependent haloperoxidase"/>
    <property type="match status" value="1"/>
</dbReference>
<gene>
    <name evidence="4" type="ORF">FHR87_000333</name>
</gene>
<dbReference type="GO" id="GO:0003993">
    <property type="term" value="F:acid phosphatase activity"/>
    <property type="evidence" value="ECO:0007669"/>
    <property type="project" value="UniProtKB-EC"/>
</dbReference>
<comment type="caution">
    <text evidence="4">The sequence shown here is derived from an EMBL/GenBank/DDBJ whole genome shotgun (WGS) entry which is preliminary data.</text>
</comment>
<dbReference type="RefSeq" id="WP_183164939.1">
    <property type="nucleotide sequence ID" value="NZ_JACHXI010000001.1"/>
</dbReference>
<dbReference type="AlphaFoldDB" id="A0A839T2N3"/>
<dbReference type="SMART" id="SM00014">
    <property type="entry name" value="acidPPc"/>
    <property type="match status" value="1"/>
</dbReference>
<dbReference type="Proteomes" id="UP000549250">
    <property type="component" value="Unassembled WGS sequence"/>
</dbReference>
<keyword evidence="5" id="KW-1185">Reference proteome</keyword>
<dbReference type="Gene3D" id="1.20.144.10">
    <property type="entry name" value="Phosphatidic acid phosphatase type 2/haloperoxidase"/>
    <property type="match status" value="1"/>
</dbReference>
<feature type="chain" id="PRO_5032435880" description="Acid phosphatase" evidence="2">
    <location>
        <begin position="30"/>
        <end position="254"/>
    </location>
</feature>
<feature type="domain" description="Phosphatidic acid phosphatase type 2/haloperoxidase" evidence="3">
    <location>
        <begin position="109"/>
        <end position="232"/>
    </location>
</feature>
<dbReference type="Pfam" id="PF01569">
    <property type="entry name" value="PAP2"/>
    <property type="match status" value="1"/>
</dbReference>
<dbReference type="EMBL" id="JACHXI010000001">
    <property type="protein sequence ID" value="MBB3101973.1"/>
    <property type="molecule type" value="Genomic_DNA"/>
</dbReference>
<dbReference type="GO" id="GO:0030288">
    <property type="term" value="C:outer membrane-bounded periplasmic space"/>
    <property type="evidence" value="ECO:0007669"/>
    <property type="project" value="InterPro"/>
</dbReference>